<sequence length="752" mass="84653">MTKTELTDIAQNRFSLFDLLPQPDIREKLAGLVLNGTPAGIKGEAARQLRLFRNQLSETSCNGVKVVVFGGGSGLSNIIGGDSRRPGWQKHPFEGLKRFFPQTKSVVCITDNGGSTGEILKDLDLIAIGDLRHVLLSSIQAERLQLRYQLTYDDVQNTAEILAKIFNFRFDTPLVSENPSLQELKKEIERLPPSLGGYMAQLVTFLRTNPTLCPMLQRPHCLGNLLIVAAIFQQKKEHNEDLHTALYNGLNALAFAIGAGERAVLPCTSTPAGLLVRYANGVEISGEHKLETAKRDVAIAEVKVGYCGEVKVYDDILQDIAEADIIICAPGSLYSSIIPVLQTPGIADAVRNNKNALKMLVANIWVQEGETDLVSDKSDRRFYVSDLIEAYETNIPGGTTELFTEILSVSLQDIPASVLQRYAVEGKIPIYLDREKLIERGFIPVECDIYSTSLLQTRGVIQHDALNLAKVVRSLFVGRSFYRQVAKKESSIDPPKKAAANIITMIPPHQRFRQITARMKEIRFLGDPSHSSLPPKKLNKMLIDILWDNPVIPLAHLQYFSGVHLYPDCDWHREQKWDNVFSYFDPTDNTLKIRQEELTSRQNIELAFFVALGESLLGNYAQTKKIMPMIVGGKTLGQVYLLRLRPPKERKCYFSEEELHTFLSLSRMRQVEGKPDHYTRLLNTNEGFTPPGLLMGLIYAWYIDNRLATHIEYKMSLLKIARSALIPDQLHMAERRKKTISFFREVVFSGNR</sequence>
<protein>
    <recommendedName>
        <fullName evidence="4">YvcK family protein</fullName>
    </recommendedName>
</protein>
<dbReference type="PANTHER" id="PTHR30135">
    <property type="entry name" value="UNCHARACTERIZED PROTEIN YVCK-RELATED"/>
    <property type="match status" value="1"/>
</dbReference>
<comment type="caution">
    <text evidence="2">The sequence shown here is derived from an EMBL/GenBank/DDBJ whole genome shotgun (WGS) entry which is preliminary data.</text>
</comment>
<organism evidence="2 3">
    <name type="scientific">candidate division KSB3 bacterium</name>
    <dbReference type="NCBI Taxonomy" id="2044937"/>
    <lineage>
        <taxon>Bacteria</taxon>
        <taxon>candidate division KSB3</taxon>
    </lineage>
</organism>
<dbReference type="Proteomes" id="UP000229740">
    <property type="component" value="Unassembled WGS sequence"/>
</dbReference>
<dbReference type="AlphaFoldDB" id="A0A2G6E1W5"/>
<keyword evidence="1" id="KW-0963">Cytoplasm</keyword>
<evidence type="ECO:0000313" key="2">
    <source>
        <dbReference type="EMBL" id="PID55718.1"/>
    </source>
</evidence>
<dbReference type="PANTHER" id="PTHR30135:SF3">
    <property type="entry name" value="GLUCONEOGENESIS FACTOR-RELATED"/>
    <property type="match status" value="1"/>
</dbReference>
<dbReference type="InterPro" id="IPR038136">
    <property type="entry name" value="CofD-like_dom_sf"/>
</dbReference>
<gene>
    <name evidence="2" type="ORF">CSB45_14675</name>
</gene>
<reference evidence="2 3" key="1">
    <citation type="submission" date="2017-10" db="EMBL/GenBank/DDBJ databases">
        <title>Novel microbial diversity and functional potential in the marine mammal oral microbiome.</title>
        <authorList>
            <person name="Dudek N.K."/>
            <person name="Sun C.L."/>
            <person name="Burstein D."/>
            <person name="Kantor R.S."/>
            <person name="Aliaga Goltsman D.S."/>
            <person name="Bik E.M."/>
            <person name="Thomas B.C."/>
            <person name="Banfield J.F."/>
            <person name="Relman D.A."/>
        </authorList>
    </citation>
    <scope>NUCLEOTIDE SEQUENCE [LARGE SCALE GENOMIC DNA]</scope>
    <source>
        <strain evidence="2">DOLZORAL124_49_17</strain>
    </source>
</reference>
<proteinExistence type="predicted"/>
<evidence type="ECO:0000313" key="3">
    <source>
        <dbReference type="Proteomes" id="UP000229740"/>
    </source>
</evidence>
<dbReference type="InterPro" id="IPR002882">
    <property type="entry name" value="CofD"/>
</dbReference>
<evidence type="ECO:0000256" key="1">
    <source>
        <dbReference type="ARBA" id="ARBA00022490"/>
    </source>
</evidence>
<dbReference type="Gene3D" id="3.40.50.10680">
    <property type="entry name" value="CofD-like domains"/>
    <property type="match status" value="1"/>
</dbReference>
<evidence type="ECO:0008006" key="4">
    <source>
        <dbReference type="Google" id="ProtNLM"/>
    </source>
</evidence>
<dbReference type="Pfam" id="PF01933">
    <property type="entry name" value="CofD"/>
    <property type="match status" value="1"/>
</dbReference>
<dbReference type="SUPFAM" id="SSF142338">
    <property type="entry name" value="CofD-like"/>
    <property type="match status" value="1"/>
</dbReference>
<dbReference type="EMBL" id="PDPS01000047">
    <property type="protein sequence ID" value="PID55718.1"/>
    <property type="molecule type" value="Genomic_DNA"/>
</dbReference>
<dbReference type="InterPro" id="IPR010119">
    <property type="entry name" value="Gluconeogen_factor"/>
</dbReference>
<name>A0A2G6E1W5_9BACT</name>
<dbReference type="GO" id="GO:0043743">
    <property type="term" value="F:LPPG:FO 2-phospho-L-lactate transferase activity"/>
    <property type="evidence" value="ECO:0007669"/>
    <property type="project" value="InterPro"/>
</dbReference>
<accession>A0A2G6E1W5</accession>